<accession>A0A9W7MU96</accession>
<dbReference type="OrthoDB" id="686641at2759"/>
<evidence type="ECO:0000313" key="1">
    <source>
        <dbReference type="EMBL" id="GMJ13452.1"/>
    </source>
</evidence>
<dbReference type="EMBL" id="BSYR01000065">
    <property type="protein sequence ID" value="GMJ13452.1"/>
    <property type="molecule type" value="Genomic_DNA"/>
</dbReference>
<name>A0A9W7MU96_HIBTR</name>
<gene>
    <name evidence="1" type="ORF">HRI_005014400</name>
</gene>
<protein>
    <recommendedName>
        <fullName evidence="3">Fatty acid hydroxylase domain-containing protein</fullName>
    </recommendedName>
</protein>
<organism evidence="1 2">
    <name type="scientific">Hibiscus trionum</name>
    <name type="common">Flower of an hour</name>
    <dbReference type="NCBI Taxonomy" id="183268"/>
    <lineage>
        <taxon>Eukaryota</taxon>
        <taxon>Viridiplantae</taxon>
        <taxon>Streptophyta</taxon>
        <taxon>Embryophyta</taxon>
        <taxon>Tracheophyta</taxon>
        <taxon>Spermatophyta</taxon>
        <taxon>Magnoliopsida</taxon>
        <taxon>eudicotyledons</taxon>
        <taxon>Gunneridae</taxon>
        <taxon>Pentapetalae</taxon>
        <taxon>rosids</taxon>
        <taxon>malvids</taxon>
        <taxon>Malvales</taxon>
        <taxon>Malvaceae</taxon>
        <taxon>Malvoideae</taxon>
        <taxon>Hibiscus</taxon>
    </lineage>
</organism>
<keyword evidence="2" id="KW-1185">Reference proteome</keyword>
<sequence>MAFGSFHNYRLHSRKDEEEKNFVSKANVIKNVLFQQTVQATLAIFFVQVSPPLNQWMTTAGYGFHIFFSNNSAYHDVHHHLYGGKYNFSQPFFVMWDRIMGTYTPYSLEKRAEGGFQARPIKRTNR</sequence>
<dbReference type="AlphaFoldDB" id="A0A9W7MU96"/>
<dbReference type="Proteomes" id="UP001165190">
    <property type="component" value="Unassembled WGS sequence"/>
</dbReference>
<evidence type="ECO:0008006" key="3">
    <source>
        <dbReference type="Google" id="ProtNLM"/>
    </source>
</evidence>
<reference evidence="1" key="1">
    <citation type="submission" date="2023-05" db="EMBL/GenBank/DDBJ databases">
        <title>Genome and transcriptome analyses reveal genes involved in the formation of fine ridges on petal epidermal cells in Hibiscus trionum.</title>
        <authorList>
            <person name="Koshimizu S."/>
            <person name="Masuda S."/>
            <person name="Ishii T."/>
            <person name="Shirasu K."/>
            <person name="Hoshino A."/>
            <person name="Arita M."/>
        </authorList>
    </citation>
    <scope>NUCLEOTIDE SEQUENCE</scope>
    <source>
        <strain evidence="1">Hamamatsu line</strain>
    </source>
</reference>
<evidence type="ECO:0000313" key="2">
    <source>
        <dbReference type="Proteomes" id="UP001165190"/>
    </source>
</evidence>
<comment type="caution">
    <text evidence="1">The sequence shown here is derived from an EMBL/GenBank/DDBJ whole genome shotgun (WGS) entry which is preliminary data.</text>
</comment>
<proteinExistence type="predicted"/>